<feature type="compositionally biased region" description="Basic and acidic residues" evidence="1">
    <location>
        <begin position="20"/>
        <end position="30"/>
    </location>
</feature>
<evidence type="ECO:0000313" key="2">
    <source>
        <dbReference type="EMBL" id="ALN59317.1"/>
    </source>
</evidence>
<evidence type="ECO:0000313" key="3">
    <source>
        <dbReference type="Proteomes" id="UP000061569"/>
    </source>
</evidence>
<organism evidence="2 3">
    <name type="scientific">Lysobacter enzymogenes</name>
    <dbReference type="NCBI Taxonomy" id="69"/>
    <lineage>
        <taxon>Bacteria</taxon>
        <taxon>Pseudomonadati</taxon>
        <taxon>Pseudomonadota</taxon>
        <taxon>Gammaproteobacteria</taxon>
        <taxon>Lysobacterales</taxon>
        <taxon>Lysobacteraceae</taxon>
        <taxon>Lysobacter</taxon>
    </lineage>
</organism>
<accession>A0A0S2DL65</accession>
<dbReference type="EMBL" id="CP013140">
    <property type="protein sequence ID" value="ALN59317.1"/>
    <property type="molecule type" value="Genomic_DNA"/>
</dbReference>
<evidence type="ECO:0000256" key="1">
    <source>
        <dbReference type="SAM" id="MobiDB-lite"/>
    </source>
</evidence>
<proteinExistence type="predicted"/>
<feature type="region of interest" description="Disordered" evidence="1">
    <location>
        <begin position="1"/>
        <end position="38"/>
    </location>
</feature>
<dbReference type="PATRIC" id="fig|69.6.peg.3913"/>
<dbReference type="Proteomes" id="UP000061569">
    <property type="component" value="Chromosome"/>
</dbReference>
<sequence length="38" mass="4319">MGFAWGFVPANSNSNIKMDSGFRRNDEARKRSSPWTEA</sequence>
<dbReference type="AlphaFoldDB" id="A0A0S2DL65"/>
<dbReference type="KEGG" id="lez:GLE_3975"/>
<name>A0A0S2DL65_LYSEN</name>
<gene>
    <name evidence="2" type="ORF">GLE_3975</name>
</gene>
<reference evidence="2 3" key="1">
    <citation type="submission" date="2015-11" db="EMBL/GenBank/DDBJ databases">
        <title>Genome sequences of Lysobacter enzymogenes strain C3 and Lysobacter antibioticus ATCC 29479.</title>
        <authorList>
            <person name="Kobayashi D.Y."/>
        </authorList>
    </citation>
    <scope>NUCLEOTIDE SEQUENCE [LARGE SCALE GENOMIC DNA]</scope>
    <source>
        <strain evidence="2 3">C3</strain>
    </source>
</reference>
<protein>
    <submittedName>
        <fullName evidence="2">Uncharacterized protein</fullName>
    </submittedName>
</protein>